<dbReference type="RefSeq" id="WP_309939725.1">
    <property type="nucleotide sequence ID" value="NZ_AP025305.1"/>
</dbReference>
<reference evidence="2" key="1">
    <citation type="submission" date="2023-07" db="EMBL/GenBank/DDBJ databases">
        <title>Genomic Encyclopedia of Type Strains, Phase IV (KMG-IV): sequencing the most valuable type-strain genomes for metagenomic binning, comparative biology and taxonomic classification.</title>
        <authorList>
            <person name="Goeker M."/>
        </authorList>
    </citation>
    <scope>NUCLEOTIDE SEQUENCE</scope>
    <source>
        <strain evidence="2">DSM 26174</strain>
    </source>
</reference>
<dbReference type="InterPro" id="IPR021958">
    <property type="entry name" value="DUF3575"/>
</dbReference>
<feature type="region of interest" description="Disordered" evidence="1">
    <location>
        <begin position="1"/>
        <end position="25"/>
    </location>
</feature>
<feature type="compositionally biased region" description="Polar residues" evidence="1">
    <location>
        <begin position="1"/>
        <end position="24"/>
    </location>
</feature>
<gene>
    <name evidence="2" type="ORF">HNQ88_002965</name>
</gene>
<evidence type="ECO:0000256" key="1">
    <source>
        <dbReference type="SAM" id="MobiDB-lite"/>
    </source>
</evidence>
<name>A0AAE3XNX0_9BACT</name>
<sequence>MQNHVQSQSQYDTLRVSSKQSKTPSLYPLPHRKNSIKVNFAPTLILLGNPPLFGYERVLGKSSSINVYLGYSQLPKFSSDSRNSVEFQMDRKSEGFAFDLDYRRYLTSKNKFGPPDGFYFGPYFQYYGIFTDYKVKYDDREGNSVDGTIGFDLKTYSVGLLLGYQYVISNRVSIDLTFLGFGMAKYNGIFDFDGDLTLDEETEAYNEVLNQLKAKVPDFVVDDDQIKVEGTNSLNAWSLGARFAISVGILF</sequence>
<proteinExistence type="predicted"/>
<protein>
    <recommendedName>
        <fullName evidence="4">DUF3575 domain-containing protein</fullName>
    </recommendedName>
</protein>
<dbReference type="Pfam" id="PF12099">
    <property type="entry name" value="DUF3575"/>
    <property type="match status" value="1"/>
</dbReference>
<dbReference type="EMBL" id="JAVDQD010000003">
    <property type="protein sequence ID" value="MDR6239917.1"/>
    <property type="molecule type" value="Genomic_DNA"/>
</dbReference>
<keyword evidence="3" id="KW-1185">Reference proteome</keyword>
<organism evidence="2 3">
    <name type="scientific">Aureibacter tunicatorum</name>
    <dbReference type="NCBI Taxonomy" id="866807"/>
    <lineage>
        <taxon>Bacteria</taxon>
        <taxon>Pseudomonadati</taxon>
        <taxon>Bacteroidota</taxon>
        <taxon>Cytophagia</taxon>
        <taxon>Cytophagales</taxon>
        <taxon>Persicobacteraceae</taxon>
        <taxon>Aureibacter</taxon>
    </lineage>
</organism>
<dbReference type="Proteomes" id="UP001185092">
    <property type="component" value="Unassembled WGS sequence"/>
</dbReference>
<evidence type="ECO:0000313" key="2">
    <source>
        <dbReference type="EMBL" id="MDR6239917.1"/>
    </source>
</evidence>
<accession>A0AAE3XNX0</accession>
<evidence type="ECO:0008006" key="4">
    <source>
        <dbReference type="Google" id="ProtNLM"/>
    </source>
</evidence>
<comment type="caution">
    <text evidence="2">The sequence shown here is derived from an EMBL/GenBank/DDBJ whole genome shotgun (WGS) entry which is preliminary data.</text>
</comment>
<evidence type="ECO:0000313" key="3">
    <source>
        <dbReference type="Proteomes" id="UP001185092"/>
    </source>
</evidence>
<dbReference type="AlphaFoldDB" id="A0AAE3XNX0"/>